<evidence type="ECO:0000256" key="1">
    <source>
        <dbReference type="ARBA" id="ARBA00022527"/>
    </source>
</evidence>
<gene>
    <name evidence="8" type="ORF">MELLADRAFT_95128</name>
</gene>
<dbReference type="VEuPathDB" id="FungiDB:MELLADRAFT_95128"/>
<dbReference type="InterPro" id="IPR011009">
    <property type="entry name" value="Kinase-like_dom_sf"/>
</dbReference>
<dbReference type="PANTHER" id="PTHR45992:SF2">
    <property type="entry name" value="EUKARYOTIC ELONGATION FACTOR 2 KINASE"/>
    <property type="match status" value="1"/>
</dbReference>
<evidence type="ECO:0000256" key="6">
    <source>
        <dbReference type="SAM" id="MobiDB-lite"/>
    </source>
</evidence>
<keyword evidence="3" id="KW-0547">Nucleotide-binding</keyword>
<feature type="region of interest" description="Disordered" evidence="6">
    <location>
        <begin position="368"/>
        <end position="408"/>
    </location>
</feature>
<dbReference type="Pfam" id="PF02816">
    <property type="entry name" value="Alpha_kinase"/>
    <property type="match status" value="1"/>
</dbReference>
<evidence type="ECO:0000259" key="7">
    <source>
        <dbReference type="PROSITE" id="PS51158"/>
    </source>
</evidence>
<dbReference type="InterPro" id="IPR004166">
    <property type="entry name" value="a-kinase_dom"/>
</dbReference>
<evidence type="ECO:0000313" key="9">
    <source>
        <dbReference type="Proteomes" id="UP000001072"/>
    </source>
</evidence>
<keyword evidence="1" id="KW-0723">Serine/threonine-protein kinase</keyword>
<name>F4RC68_MELLP</name>
<dbReference type="RefSeq" id="XP_007406738.1">
    <property type="nucleotide sequence ID" value="XM_007406676.1"/>
</dbReference>
<dbReference type="CDD" id="cd04515">
    <property type="entry name" value="Alpha_kinase"/>
    <property type="match status" value="1"/>
</dbReference>
<dbReference type="Gene3D" id="3.20.200.10">
    <property type="entry name" value="MHCK/EF2 kinase"/>
    <property type="match status" value="1"/>
</dbReference>
<dbReference type="GO" id="GO:0031037">
    <property type="term" value="P:myosin II filament disassembly"/>
    <property type="evidence" value="ECO:0007669"/>
    <property type="project" value="TreeGrafter"/>
</dbReference>
<evidence type="ECO:0000256" key="5">
    <source>
        <dbReference type="ARBA" id="ARBA00022840"/>
    </source>
</evidence>
<evidence type="ECO:0000256" key="4">
    <source>
        <dbReference type="ARBA" id="ARBA00022777"/>
    </source>
</evidence>
<accession>F4RC68</accession>
<evidence type="ECO:0000256" key="2">
    <source>
        <dbReference type="ARBA" id="ARBA00022679"/>
    </source>
</evidence>
<protein>
    <recommendedName>
        <fullName evidence="7">Alpha-type protein kinase domain-containing protein</fullName>
    </recommendedName>
</protein>
<dbReference type="GO" id="GO:1903013">
    <property type="term" value="P:response to differentiation-inducing factor 1"/>
    <property type="evidence" value="ECO:0007669"/>
    <property type="project" value="TreeGrafter"/>
</dbReference>
<keyword evidence="5" id="KW-0067">ATP-binding</keyword>
<dbReference type="SUPFAM" id="SSF56112">
    <property type="entry name" value="Protein kinase-like (PK-like)"/>
    <property type="match status" value="1"/>
</dbReference>
<keyword evidence="9" id="KW-1185">Reference proteome</keyword>
<dbReference type="GO" id="GO:0005524">
    <property type="term" value="F:ATP binding"/>
    <property type="evidence" value="ECO:0007669"/>
    <property type="project" value="UniProtKB-KW"/>
</dbReference>
<organism evidence="9">
    <name type="scientific">Melampsora larici-populina (strain 98AG31 / pathotype 3-4-7)</name>
    <name type="common">Poplar leaf rust fungus</name>
    <dbReference type="NCBI Taxonomy" id="747676"/>
    <lineage>
        <taxon>Eukaryota</taxon>
        <taxon>Fungi</taxon>
        <taxon>Dikarya</taxon>
        <taxon>Basidiomycota</taxon>
        <taxon>Pucciniomycotina</taxon>
        <taxon>Pucciniomycetes</taxon>
        <taxon>Pucciniales</taxon>
        <taxon>Melampsoraceae</taxon>
        <taxon>Melampsora</taxon>
    </lineage>
</organism>
<dbReference type="PROSITE" id="PS51158">
    <property type="entry name" value="ALPHA_KINASE"/>
    <property type="match status" value="1"/>
</dbReference>
<dbReference type="SMART" id="SM00811">
    <property type="entry name" value="Alpha_kinase"/>
    <property type="match status" value="1"/>
</dbReference>
<feature type="domain" description="Alpha-type protein kinase" evidence="7">
    <location>
        <begin position="136"/>
        <end position="348"/>
    </location>
</feature>
<proteinExistence type="predicted"/>
<dbReference type="OrthoDB" id="2871286at2759"/>
<dbReference type="InterPro" id="IPR051852">
    <property type="entry name" value="Alpha-type_PK"/>
</dbReference>
<sequence length="408" mass="46112">MKKSSKPVKLIQNCSTSLSDNVSSAQLPDPTFINPSLLSATSTAPLCGSSTACFHLPPTQLNYGTNFSKDVLGTMVSDGFLNEKANYTTSQTVVKDFSYDSTHIKQMCVTAFAKPLPVHDPISPTQLIEGRKLVLQARNGKTVWIPAPFRFKVFTDKEVGRGSTWICYEALGESGGIVYNMPYIQTMQAYMGVAKYLKRFQDDCEKLDGLFPMYSIIQDLKVVKSFVVYSGSLSQDLDPKNIWFFEKSLVKEGQFEKYTSNMCFKIRSSCDSTHMALSAFTHYVYEKNNHQRLVADLQGFGEYLTDPLILDIKNAWVQETNTAEEGIQRFNEQHRCYEICHKLGLPFPPGQEANQNHSENMEKDFIEDHIANGGNPDFTAPENAPNEFWKQKTTQNRMRLRSQKSPDV</sequence>
<keyword evidence="2" id="KW-0808">Transferase</keyword>
<dbReference type="AlphaFoldDB" id="F4RC68"/>
<dbReference type="Proteomes" id="UP000001072">
    <property type="component" value="Unassembled WGS sequence"/>
</dbReference>
<feature type="compositionally biased region" description="Polar residues" evidence="6">
    <location>
        <begin position="391"/>
        <end position="408"/>
    </location>
</feature>
<reference evidence="9" key="1">
    <citation type="journal article" date="2011" name="Proc. Natl. Acad. Sci. U.S.A.">
        <title>Obligate biotrophy features unraveled by the genomic analysis of rust fungi.</title>
        <authorList>
            <person name="Duplessis S."/>
            <person name="Cuomo C.A."/>
            <person name="Lin Y.-C."/>
            <person name="Aerts A."/>
            <person name="Tisserant E."/>
            <person name="Veneault-Fourrey C."/>
            <person name="Joly D.L."/>
            <person name="Hacquard S."/>
            <person name="Amselem J."/>
            <person name="Cantarel B.L."/>
            <person name="Chiu R."/>
            <person name="Coutinho P.M."/>
            <person name="Feau N."/>
            <person name="Field M."/>
            <person name="Frey P."/>
            <person name="Gelhaye E."/>
            <person name="Goldberg J."/>
            <person name="Grabherr M.G."/>
            <person name="Kodira C.D."/>
            <person name="Kohler A."/>
            <person name="Kuees U."/>
            <person name="Lindquist E.A."/>
            <person name="Lucas S.M."/>
            <person name="Mago R."/>
            <person name="Mauceli E."/>
            <person name="Morin E."/>
            <person name="Murat C."/>
            <person name="Pangilinan J.L."/>
            <person name="Park R."/>
            <person name="Pearson M."/>
            <person name="Quesneville H."/>
            <person name="Rouhier N."/>
            <person name="Sakthikumar S."/>
            <person name="Salamov A.A."/>
            <person name="Schmutz J."/>
            <person name="Selles B."/>
            <person name="Shapiro H."/>
            <person name="Tanguay P."/>
            <person name="Tuskan G.A."/>
            <person name="Henrissat B."/>
            <person name="Van de Peer Y."/>
            <person name="Rouze P."/>
            <person name="Ellis J.G."/>
            <person name="Dodds P.N."/>
            <person name="Schein J.E."/>
            <person name="Zhong S."/>
            <person name="Hamelin R.C."/>
            <person name="Grigoriev I.V."/>
            <person name="Szabo L.J."/>
            <person name="Martin F."/>
        </authorList>
    </citation>
    <scope>NUCLEOTIDE SEQUENCE [LARGE SCALE GENOMIC DNA]</scope>
    <source>
        <strain evidence="9">98AG31 / pathotype 3-4-7</strain>
    </source>
</reference>
<dbReference type="EMBL" id="GL883096">
    <property type="protein sequence ID" value="EGG09684.1"/>
    <property type="molecule type" value="Genomic_DNA"/>
</dbReference>
<dbReference type="GeneID" id="18937141"/>
<keyword evidence="4" id="KW-0418">Kinase</keyword>
<dbReference type="KEGG" id="mlr:MELLADRAFT_95128"/>
<dbReference type="InParanoid" id="F4RC68"/>
<evidence type="ECO:0000256" key="3">
    <source>
        <dbReference type="ARBA" id="ARBA00022741"/>
    </source>
</evidence>
<dbReference type="HOGENOM" id="CLU_674514_0_0_1"/>
<evidence type="ECO:0000313" key="8">
    <source>
        <dbReference type="EMBL" id="EGG09684.1"/>
    </source>
</evidence>
<dbReference type="GO" id="GO:0004674">
    <property type="term" value="F:protein serine/threonine kinase activity"/>
    <property type="evidence" value="ECO:0007669"/>
    <property type="project" value="UniProtKB-KW"/>
</dbReference>
<dbReference type="PANTHER" id="PTHR45992">
    <property type="entry name" value="EUKARYOTIC ELONGATION FACTOR 2 KINASE-RELATED"/>
    <property type="match status" value="1"/>
</dbReference>